<feature type="region of interest" description="Disordered" evidence="1">
    <location>
        <begin position="192"/>
        <end position="220"/>
    </location>
</feature>
<dbReference type="EMBL" id="BAABRN010000021">
    <property type="protein sequence ID" value="GAA5502343.1"/>
    <property type="molecule type" value="Genomic_DNA"/>
</dbReference>
<evidence type="ECO:0000313" key="2">
    <source>
        <dbReference type="EMBL" id="GAA5502343.1"/>
    </source>
</evidence>
<evidence type="ECO:0000313" key="3">
    <source>
        <dbReference type="Proteomes" id="UP001458946"/>
    </source>
</evidence>
<keyword evidence="3" id="KW-1185">Reference proteome</keyword>
<organism evidence="2 3">
    <name type="scientific">Deinococcus xinjiangensis</name>
    <dbReference type="NCBI Taxonomy" id="457454"/>
    <lineage>
        <taxon>Bacteria</taxon>
        <taxon>Thermotogati</taxon>
        <taxon>Deinococcota</taxon>
        <taxon>Deinococci</taxon>
        <taxon>Deinococcales</taxon>
        <taxon>Deinococcaceae</taxon>
        <taxon>Deinococcus</taxon>
    </lineage>
</organism>
<evidence type="ECO:0008006" key="4">
    <source>
        <dbReference type="Google" id="ProtNLM"/>
    </source>
</evidence>
<protein>
    <recommendedName>
        <fullName evidence="4">SRPBCC family protein</fullName>
    </recommendedName>
</protein>
<gene>
    <name evidence="2" type="ORF">Dxin01_02087</name>
</gene>
<proteinExistence type="predicted"/>
<accession>A0ABP9VG73</accession>
<reference evidence="2 3" key="1">
    <citation type="submission" date="2024-02" db="EMBL/GenBank/DDBJ databases">
        <title>Deinococcus xinjiangensis NBRC 107630.</title>
        <authorList>
            <person name="Ichikawa N."/>
            <person name="Katano-Makiyama Y."/>
            <person name="Hidaka K."/>
        </authorList>
    </citation>
    <scope>NUCLEOTIDE SEQUENCE [LARGE SCALE GENOMIC DNA]</scope>
    <source>
        <strain evidence="2 3">NBRC 107630</strain>
    </source>
</reference>
<dbReference type="Proteomes" id="UP001458946">
    <property type="component" value="Unassembled WGS sequence"/>
</dbReference>
<evidence type="ECO:0000256" key="1">
    <source>
        <dbReference type="SAM" id="MobiDB-lite"/>
    </source>
</evidence>
<sequence>MKAPRKVPLKFMALLPLAALGLWLIRPARDKPAMTPTTERDGLGPVTIRRYWLDVQEAKEPPEAVVKQVLDHFAQIMPWPLAMTFKVRGQPNVGRKDDRYFILMLVRRGFVETEIVEPLRFRNRTLRLHPEAGWVEFKAMPTAGGYRLQVQSSVRTSTWADRLAYLLGMSGLQAHTWETVLQRALALSGGQAAGKGRDTEEFEEAPAGVKPPKVAGGAEG</sequence>
<comment type="caution">
    <text evidence="2">The sequence shown here is derived from an EMBL/GenBank/DDBJ whole genome shotgun (WGS) entry which is preliminary data.</text>
</comment>
<name>A0ABP9VG73_9DEIO</name>